<dbReference type="RefSeq" id="WP_135584567.1">
    <property type="nucleotide sequence ID" value="NZ_RQGO01000018.1"/>
</dbReference>
<dbReference type="AlphaFoldDB" id="A0A4Z1ABB4"/>
<dbReference type="Pfam" id="PF01663">
    <property type="entry name" value="Phosphodiest"/>
    <property type="match status" value="1"/>
</dbReference>
<evidence type="ECO:0000313" key="1">
    <source>
        <dbReference type="EMBL" id="TGL96762.1"/>
    </source>
</evidence>
<dbReference type="InterPro" id="IPR017850">
    <property type="entry name" value="Alkaline_phosphatase_core_sf"/>
</dbReference>
<comment type="caution">
    <text evidence="1">The sequence shown here is derived from an EMBL/GenBank/DDBJ whole genome shotgun (WGS) entry which is preliminary data.</text>
</comment>
<gene>
    <name evidence="1" type="ORF">EHQ69_00540</name>
</gene>
<dbReference type="GO" id="GO:0016787">
    <property type="term" value="F:hydrolase activity"/>
    <property type="evidence" value="ECO:0007669"/>
    <property type="project" value="UniProtKB-ARBA"/>
</dbReference>
<dbReference type="Gene3D" id="3.40.720.10">
    <property type="entry name" value="Alkaline Phosphatase, subunit A"/>
    <property type="match status" value="1"/>
</dbReference>
<dbReference type="PANTHER" id="PTHR10151">
    <property type="entry name" value="ECTONUCLEOTIDE PYROPHOSPHATASE/PHOSPHODIESTERASE"/>
    <property type="match status" value="1"/>
</dbReference>
<dbReference type="InterPro" id="IPR002591">
    <property type="entry name" value="Phosphodiest/P_Trfase"/>
</dbReference>
<keyword evidence="2" id="KW-1185">Reference proteome</keyword>
<sequence length="466" mass="53952">MKKPNSKTFQKTVVIDVVGLSTYLVGEYTPFLKKYLEKKQTLLIEPMLPALTTSSQSTYLTGKWPSEHGIVGNGWYDHDDAEIKFWKQSNHLVEAEKIWERAKKKDPNFTCSKMFWWYNMYSSADYSVTPRPQYHADGVKAPDCYSNPPELRDELQSELGLFPLFNFWGPNANIKSTKWIADASIFVDQKYDPTLTLVYLPHLDYCLQKFGPNLPEIKKELSEIDSVLKQLIEYYESKNTKIILLSEYGITPVFRPIHINRILREEGLVAVRKERWYELLDPGASSAFAVADHQIAHIYCKDSKTKTQVTKLLQNIDGISLILDKKAQKKYNIDHKRSGDIVLVADSNSWFTYYYWLNDKNAPDYARLVDIHRKPGYDPCEMFMDPHKPGIRLRAGLKLLRKKLGFRYLMNVIPLDANLVKGSHGAIHGKKEFYPIFSSEIPYSKKEISANKVYDLIWNQMTSGIY</sequence>
<dbReference type="Proteomes" id="UP000298263">
    <property type="component" value="Unassembled WGS sequence"/>
</dbReference>
<dbReference type="EMBL" id="RQGP01000006">
    <property type="protein sequence ID" value="TGL96762.1"/>
    <property type="molecule type" value="Genomic_DNA"/>
</dbReference>
<dbReference type="PANTHER" id="PTHR10151:SF120">
    <property type="entry name" value="BIS(5'-ADENOSYL)-TRIPHOSPHATASE"/>
    <property type="match status" value="1"/>
</dbReference>
<reference evidence="1" key="1">
    <citation type="journal article" date="2019" name="PLoS Negl. Trop. Dis.">
        <title>Revisiting the worldwide diversity of Leptospira species in the environment.</title>
        <authorList>
            <person name="Vincent A.T."/>
            <person name="Schiettekatte O."/>
            <person name="Bourhy P."/>
            <person name="Veyrier F.J."/>
            <person name="Picardeau M."/>
        </authorList>
    </citation>
    <scope>NUCLEOTIDE SEQUENCE [LARGE SCALE GENOMIC DNA]</scope>
    <source>
        <strain evidence="1">201702422</strain>
    </source>
</reference>
<proteinExistence type="predicted"/>
<accession>A0A4Z1ABB4</accession>
<name>A0A4Z1ABB4_9LEPT</name>
<dbReference type="OrthoDB" id="8580666at2"/>
<protein>
    <submittedName>
        <fullName evidence="1">Alkaline phosphatase family protein</fullName>
    </submittedName>
</protein>
<dbReference type="SUPFAM" id="SSF53649">
    <property type="entry name" value="Alkaline phosphatase-like"/>
    <property type="match status" value="1"/>
</dbReference>
<organism evidence="1 2">
    <name type="scientific">Leptospira congkakensis</name>
    <dbReference type="NCBI Taxonomy" id="2484932"/>
    <lineage>
        <taxon>Bacteria</taxon>
        <taxon>Pseudomonadati</taxon>
        <taxon>Spirochaetota</taxon>
        <taxon>Spirochaetia</taxon>
        <taxon>Leptospirales</taxon>
        <taxon>Leptospiraceae</taxon>
        <taxon>Leptospira</taxon>
    </lineage>
</organism>
<evidence type="ECO:0000313" key="2">
    <source>
        <dbReference type="Proteomes" id="UP000298263"/>
    </source>
</evidence>